<evidence type="ECO:0000256" key="6">
    <source>
        <dbReference type="ARBA" id="ARBA00022741"/>
    </source>
</evidence>
<dbReference type="GO" id="GO:0005886">
    <property type="term" value="C:plasma membrane"/>
    <property type="evidence" value="ECO:0007669"/>
    <property type="project" value="TreeGrafter"/>
</dbReference>
<dbReference type="AlphaFoldDB" id="A0A0M6WC54"/>
<dbReference type="GO" id="GO:0005524">
    <property type="term" value="F:ATP binding"/>
    <property type="evidence" value="ECO:0007669"/>
    <property type="project" value="UniProtKB-KW"/>
</dbReference>
<evidence type="ECO:0000256" key="12">
    <source>
        <dbReference type="ARBA" id="ARBA00023264"/>
    </source>
</evidence>
<dbReference type="EMBL" id="CVRR01000005">
    <property type="protein sequence ID" value="CRL33453.1"/>
    <property type="molecule type" value="Genomic_DNA"/>
</dbReference>
<comment type="similarity">
    <text evidence="2">Belongs to the diacylglycerol/lipid kinase family.</text>
</comment>
<evidence type="ECO:0000313" key="14">
    <source>
        <dbReference type="EMBL" id="CRL33453.1"/>
    </source>
</evidence>
<dbReference type="STRING" id="301302.ERS852420_01470"/>
<dbReference type="InterPro" id="IPR005218">
    <property type="entry name" value="Diacylglycerol/lipid_kinase"/>
</dbReference>
<reference evidence="15" key="1">
    <citation type="submission" date="2015-05" db="EMBL/GenBank/DDBJ databases">
        <authorList>
            <consortium name="Pathogen Informatics"/>
        </authorList>
    </citation>
    <scope>NUCLEOTIDE SEQUENCE [LARGE SCALE GENOMIC DNA]</scope>
    <source>
        <strain evidence="15">M72</strain>
    </source>
</reference>
<keyword evidence="11" id="KW-0594">Phospholipid biosynthesis</keyword>
<keyword evidence="8" id="KW-0067">ATP-binding</keyword>
<evidence type="ECO:0000256" key="4">
    <source>
        <dbReference type="ARBA" id="ARBA00022679"/>
    </source>
</evidence>
<dbReference type="InterPro" id="IPR050187">
    <property type="entry name" value="Lipid_Phosphate_FormReg"/>
</dbReference>
<dbReference type="RefSeq" id="WP_055066981.1">
    <property type="nucleotide sequence ID" value="NZ_CP173697.1"/>
</dbReference>
<dbReference type="PANTHER" id="PTHR12358">
    <property type="entry name" value="SPHINGOSINE KINASE"/>
    <property type="match status" value="1"/>
</dbReference>
<sequence>MSQKLLFIFNPHAGKGQIKNHLVDIVDMMVKAGFDVTIYTTQAQADATRKVVEEGAGYDRIVCSGGDGTLDEVMTGLMQAKLHIPIGYIPTGSTNDFANSLGIPKEMLKAAERAVGQNRFPCDIGDFNSDTFVYVAAFGLFTEVSYKTSQQLKNIFGHVAYIMEGVKQLRDIPSFRMQVEYDGKVFQDEFIYGMVTNSVSVGGFKGMTGNDVKLDDGLFEVTLIRNPKNPIELNEILACLTNMIDDSDLIYSFKTDAVHITAKEEVPWTLDGEFGGAHREVVIRNLKQRVEIFC</sequence>
<dbReference type="InterPro" id="IPR016064">
    <property type="entry name" value="NAD/diacylglycerol_kinase_sf"/>
</dbReference>
<evidence type="ECO:0000256" key="9">
    <source>
        <dbReference type="ARBA" id="ARBA00022842"/>
    </source>
</evidence>
<dbReference type="SMART" id="SM00046">
    <property type="entry name" value="DAGKc"/>
    <property type="match status" value="1"/>
</dbReference>
<keyword evidence="12" id="KW-1208">Phospholipid metabolism</keyword>
<protein>
    <submittedName>
        <fullName evidence="14">Putative lipid kinase</fullName>
    </submittedName>
</protein>
<dbReference type="Gene3D" id="3.40.50.10330">
    <property type="entry name" value="Probable inorganic polyphosphate/atp-NAD kinase, domain 1"/>
    <property type="match status" value="1"/>
</dbReference>
<evidence type="ECO:0000256" key="8">
    <source>
        <dbReference type="ARBA" id="ARBA00022840"/>
    </source>
</evidence>
<dbReference type="SUPFAM" id="SSF111331">
    <property type="entry name" value="NAD kinase/diacylglycerol kinase-like"/>
    <property type="match status" value="1"/>
</dbReference>
<dbReference type="GO" id="GO:0008654">
    <property type="term" value="P:phospholipid biosynthetic process"/>
    <property type="evidence" value="ECO:0007669"/>
    <property type="project" value="UniProtKB-KW"/>
</dbReference>
<keyword evidence="4" id="KW-0808">Transferase</keyword>
<keyword evidence="15" id="KW-1185">Reference proteome</keyword>
<evidence type="ECO:0000313" key="15">
    <source>
        <dbReference type="Proteomes" id="UP000049979"/>
    </source>
</evidence>
<dbReference type="Proteomes" id="UP000049979">
    <property type="component" value="Unassembled WGS sequence"/>
</dbReference>
<comment type="cofactor">
    <cofactor evidence="1">
        <name>Mg(2+)</name>
        <dbReference type="ChEBI" id="CHEBI:18420"/>
    </cofactor>
</comment>
<accession>A0A0M6WC54</accession>
<dbReference type="InterPro" id="IPR001206">
    <property type="entry name" value="Diacylglycerol_kinase_cat_dom"/>
</dbReference>
<keyword evidence="5" id="KW-0479">Metal-binding</keyword>
<evidence type="ECO:0000256" key="11">
    <source>
        <dbReference type="ARBA" id="ARBA00023209"/>
    </source>
</evidence>
<dbReference type="Gene3D" id="2.60.200.40">
    <property type="match status" value="1"/>
</dbReference>
<keyword evidence="7 14" id="KW-0418">Kinase</keyword>
<dbReference type="Pfam" id="PF19279">
    <property type="entry name" value="YegS_C"/>
    <property type="match status" value="1"/>
</dbReference>
<gene>
    <name evidence="14" type="ORF">M72_02081</name>
</gene>
<dbReference type="PANTHER" id="PTHR12358:SF106">
    <property type="entry name" value="LIPID KINASE YEGS"/>
    <property type="match status" value="1"/>
</dbReference>
<keyword evidence="10" id="KW-0443">Lipid metabolism</keyword>
<dbReference type="GO" id="GO:0046872">
    <property type="term" value="F:metal ion binding"/>
    <property type="evidence" value="ECO:0007669"/>
    <property type="project" value="UniProtKB-KW"/>
</dbReference>
<name>A0A0M6WC54_9FIRM</name>
<evidence type="ECO:0000256" key="5">
    <source>
        <dbReference type="ARBA" id="ARBA00022723"/>
    </source>
</evidence>
<evidence type="ECO:0000256" key="3">
    <source>
        <dbReference type="ARBA" id="ARBA00022516"/>
    </source>
</evidence>
<feature type="domain" description="DAGKc" evidence="13">
    <location>
        <begin position="1"/>
        <end position="131"/>
    </location>
</feature>
<organism evidence="14 15">
    <name type="scientific">Roseburia faecis</name>
    <dbReference type="NCBI Taxonomy" id="301302"/>
    <lineage>
        <taxon>Bacteria</taxon>
        <taxon>Bacillati</taxon>
        <taxon>Bacillota</taxon>
        <taxon>Clostridia</taxon>
        <taxon>Lachnospirales</taxon>
        <taxon>Lachnospiraceae</taxon>
        <taxon>Roseburia</taxon>
    </lineage>
</organism>
<dbReference type="OrthoDB" id="142078at2"/>
<keyword evidence="6" id="KW-0547">Nucleotide-binding</keyword>
<dbReference type="InterPro" id="IPR017438">
    <property type="entry name" value="ATP-NAD_kinase_N"/>
</dbReference>
<dbReference type="Pfam" id="PF00781">
    <property type="entry name" value="DAGK_cat"/>
    <property type="match status" value="1"/>
</dbReference>
<dbReference type="GO" id="GO:0004143">
    <property type="term" value="F:ATP-dependent diacylglycerol kinase activity"/>
    <property type="evidence" value="ECO:0007669"/>
    <property type="project" value="TreeGrafter"/>
</dbReference>
<keyword evidence="9" id="KW-0460">Magnesium</keyword>
<evidence type="ECO:0000256" key="1">
    <source>
        <dbReference type="ARBA" id="ARBA00001946"/>
    </source>
</evidence>
<dbReference type="NCBIfam" id="TIGR00147">
    <property type="entry name" value="YegS/Rv2252/BmrU family lipid kinase"/>
    <property type="match status" value="1"/>
</dbReference>
<dbReference type="InterPro" id="IPR045540">
    <property type="entry name" value="YegS/DAGK_C"/>
</dbReference>
<evidence type="ECO:0000256" key="10">
    <source>
        <dbReference type="ARBA" id="ARBA00023098"/>
    </source>
</evidence>
<evidence type="ECO:0000259" key="13">
    <source>
        <dbReference type="PROSITE" id="PS50146"/>
    </source>
</evidence>
<evidence type="ECO:0000256" key="2">
    <source>
        <dbReference type="ARBA" id="ARBA00005983"/>
    </source>
</evidence>
<proteinExistence type="inferred from homology"/>
<keyword evidence="3" id="KW-0444">Lipid biosynthesis</keyword>
<dbReference type="PROSITE" id="PS50146">
    <property type="entry name" value="DAGK"/>
    <property type="match status" value="1"/>
</dbReference>
<evidence type="ECO:0000256" key="7">
    <source>
        <dbReference type="ARBA" id="ARBA00022777"/>
    </source>
</evidence>